<proteinExistence type="predicted"/>
<sequence length="105" mass="11859">MIISLTSQSRSFSKTKIEVFLIISDISKMLNKFAASRRTIASVSDSNINLKNFSISVESIIFERPKDPSHKTTERRTLIDAARTKLFSCFNCKDINPLRGGMPFV</sequence>
<evidence type="ECO:0000313" key="1">
    <source>
        <dbReference type="EMBL" id="CAF2875635.1"/>
    </source>
</evidence>
<organism evidence="2">
    <name type="scientific">Lepeophtheirus salmonis</name>
    <name type="common">Salmon louse</name>
    <name type="synonym">Caligus salmonis</name>
    <dbReference type="NCBI Taxonomy" id="72036"/>
    <lineage>
        <taxon>Eukaryota</taxon>
        <taxon>Metazoa</taxon>
        <taxon>Ecdysozoa</taxon>
        <taxon>Arthropoda</taxon>
        <taxon>Crustacea</taxon>
        <taxon>Multicrustacea</taxon>
        <taxon>Hexanauplia</taxon>
        <taxon>Copepoda</taxon>
        <taxon>Siphonostomatoida</taxon>
        <taxon>Caligidae</taxon>
        <taxon>Lepeophtheirus</taxon>
    </lineage>
</organism>
<name>A0A0K2V8C7_LEPSM</name>
<dbReference type="EMBL" id="HG994581">
    <property type="protein sequence ID" value="CAF2875635.1"/>
    <property type="molecule type" value="Genomic_DNA"/>
</dbReference>
<gene>
    <name evidence="1" type="ORF">LSAA_6197</name>
</gene>
<dbReference type="EMBL" id="HACA01028830">
    <property type="protein sequence ID" value="CDW46191.1"/>
    <property type="molecule type" value="Transcribed_RNA"/>
</dbReference>
<protein>
    <submittedName>
        <fullName evidence="1">BRAT1</fullName>
    </submittedName>
</protein>
<evidence type="ECO:0000313" key="2">
    <source>
        <dbReference type="EMBL" id="CDW46191.1"/>
    </source>
</evidence>
<evidence type="ECO:0000313" key="3">
    <source>
        <dbReference type="Proteomes" id="UP000675881"/>
    </source>
</evidence>
<reference evidence="1" key="2">
    <citation type="submission" date="2021-02" db="EMBL/GenBank/DDBJ databases">
        <authorList>
            <person name="Bekaert M."/>
        </authorList>
    </citation>
    <scope>NUCLEOTIDE SEQUENCE</scope>
    <source>
        <strain evidence="1">IoA-00</strain>
    </source>
</reference>
<accession>A0A0K2V8C7</accession>
<dbReference type="AlphaFoldDB" id="A0A0K2V8C7"/>
<reference evidence="2" key="1">
    <citation type="submission" date="2014-05" db="EMBL/GenBank/DDBJ databases">
        <authorList>
            <person name="Chronopoulou M."/>
        </authorList>
    </citation>
    <scope>NUCLEOTIDE SEQUENCE</scope>
    <source>
        <tissue evidence="2">Whole organism</tissue>
    </source>
</reference>
<dbReference type="Proteomes" id="UP000675881">
    <property type="component" value="Chromosome 2"/>
</dbReference>
<keyword evidence="3" id="KW-1185">Reference proteome</keyword>